<dbReference type="InterPro" id="IPR038718">
    <property type="entry name" value="SNF2-like_sf"/>
</dbReference>
<evidence type="ECO:0008006" key="3">
    <source>
        <dbReference type="Google" id="ProtNLM"/>
    </source>
</evidence>
<dbReference type="Proteomes" id="UP000019471">
    <property type="component" value="Unassembled WGS sequence"/>
</dbReference>
<evidence type="ECO:0000313" key="2">
    <source>
        <dbReference type="Proteomes" id="UP000019471"/>
    </source>
</evidence>
<comment type="caution">
    <text evidence="1">The sequence shown here is derived from an EMBL/GenBank/DDBJ whole genome shotgun (WGS) entry which is preliminary data.</text>
</comment>
<reference evidence="1 2" key="1">
    <citation type="submission" date="2013-03" db="EMBL/GenBank/DDBJ databases">
        <title>The Genome Sequence of Cladophialophora psammophila CBS 110553.</title>
        <authorList>
            <consortium name="The Broad Institute Genomics Platform"/>
            <person name="Cuomo C."/>
            <person name="de Hoog S."/>
            <person name="Gorbushina A."/>
            <person name="Walker B."/>
            <person name="Young S.K."/>
            <person name="Zeng Q."/>
            <person name="Gargeya S."/>
            <person name="Fitzgerald M."/>
            <person name="Haas B."/>
            <person name="Abouelleil A."/>
            <person name="Allen A.W."/>
            <person name="Alvarado L."/>
            <person name="Arachchi H.M."/>
            <person name="Berlin A.M."/>
            <person name="Chapman S.B."/>
            <person name="Gainer-Dewar J."/>
            <person name="Goldberg J."/>
            <person name="Griggs A."/>
            <person name="Gujja S."/>
            <person name="Hansen M."/>
            <person name="Howarth C."/>
            <person name="Imamovic A."/>
            <person name="Ireland A."/>
            <person name="Larimer J."/>
            <person name="McCowan C."/>
            <person name="Murphy C."/>
            <person name="Pearson M."/>
            <person name="Poon T.W."/>
            <person name="Priest M."/>
            <person name="Roberts A."/>
            <person name="Saif S."/>
            <person name="Shea T."/>
            <person name="Sisk P."/>
            <person name="Sykes S."/>
            <person name="Wortman J."/>
            <person name="Nusbaum C."/>
            <person name="Birren B."/>
        </authorList>
    </citation>
    <scope>NUCLEOTIDE SEQUENCE [LARGE SCALE GENOMIC DNA]</scope>
    <source>
        <strain evidence="1 2">CBS 110553</strain>
    </source>
</reference>
<dbReference type="Gene3D" id="3.40.50.10810">
    <property type="entry name" value="Tandem AAA-ATPase domain"/>
    <property type="match status" value="1"/>
</dbReference>
<dbReference type="STRING" id="1182543.W9WQ07"/>
<accession>W9WQ07</accession>
<dbReference type="EMBL" id="AMGX01000017">
    <property type="protein sequence ID" value="EXJ67080.1"/>
    <property type="molecule type" value="Genomic_DNA"/>
</dbReference>
<name>W9WQ07_9EURO</name>
<protein>
    <recommendedName>
        <fullName evidence="3">SNF2 N-terminal domain-containing protein</fullName>
    </recommendedName>
</protein>
<keyword evidence="2" id="KW-1185">Reference proteome</keyword>
<evidence type="ECO:0000313" key="1">
    <source>
        <dbReference type="EMBL" id="EXJ67080.1"/>
    </source>
</evidence>
<proteinExistence type="predicted"/>
<dbReference type="RefSeq" id="XP_007748495.1">
    <property type="nucleotide sequence ID" value="XM_007750305.1"/>
</dbReference>
<gene>
    <name evidence="1" type="ORF">A1O5_09726</name>
</gene>
<sequence length="106" mass="11833">MASPSMSKVKFGGNTRLLTSPPIHIDARVLGLYVYHGQATSRLHSDLETTRTVLTAYKTSALGQRSSSGHLGQYSWFQIALDEAHWTHNASTQVLPILHEFEAQRR</sequence>
<dbReference type="GeneID" id="19194422"/>
<dbReference type="AlphaFoldDB" id="W9WQ07"/>
<organism evidence="1 2">
    <name type="scientific">Cladophialophora psammophila CBS 110553</name>
    <dbReference type="NCBI Taxonomy" id="1182543"/>
    <lineage>
        <taxon>Eukaryota</taxon>
        <taxon>Fungi</taxon>
        <taxon>Dikarya</taxon>
        <taxon>Ascomycota</taxon>
        <taxon>Pezizomycotina</taxon>
        <taxon>Eurotiomycetes</taxon>
        <taxon>Chaetothyriomycetidae</taxon>
        <taxon>Chaetothyriales</taxon>
        <taxon>Herpotrichiellaceae</taxon>
        <taxon>Cladophialophora</taxon>
    </lineage>
</organism>
<dbReference type="HOGENOM" id="CLU_2223002_0_0_1"/>